<dbReference type="GO" id="GO:0006511">
    <property type="term" value="P:ubiquitin-dependent protein catabolic process"/>
    <property type="evidence" value="ECO:0007669"/>
    <property type="project" value="TreeGrafter"/>
</dbReference>
<dbReference type="GO" id="GO:0005829">
    <property type="term" value="C:cytosol"/>
    <property type="evidence" value="ECO:0007669"/>
    <property type="project" value="TreeGrafter"/>
</dbReference>
<dbReference type="Pfam" id="PF23195">
    <property type="entry name" value="UBQLN1"/>
    <property type="match status" value="1"/>
</dbReference>
<name>A0A507DVS5_9FUNG</name>
<dbReference type="SUPFAM" id="SSF54236">
    <property type="entry name" value="Ubiquitin-like"/>
    <property type="match status" value="1"/>
</dbReference>
<dbReference type="Pfam" id="PF00627">
    <property type="entry name" value="UBA"/>
    <property type="match status" value="1"/>
</dbReference>
<dbReference type="Pfam" id="PF10302">
    <property type="entry name" value="Dsc3_N"/>
    <property type="match status" value="1"/>
</dbReference>
<feature type="region of interest" description="Disordered" evidence="1">
    <location>
        <begin position="376"/>
        <end position="396"/>
    </location>
</feature>
<dbReference type="Gene3D" id="1.10.260.100">
    <property type="match status" value="1"/>
</dbReference>
<dbReference type="Proteomes" id="UP000318582">
    <property type="component" value="Unassembled WGS sequence"/>
</dbReference>
<dbReference type="InterPro" id="IPR006636">
    <property type="entry name" value="STI1_HS-bd"/>
</dbReference>
<dbReference type="AlphaFoldDB" id="A0A507DVS5"/>
<dbReference type="InterPro" id="IPR015496">
    <property type="entry name" value="Ubiquilin"/>
</dbReference>
<dbReference type="PROSITE" id="PS50053">
    <property type="entry name" value="UBIQUITIN_2"/>
    <property type="match status" value="1"/>
</dbReference>
<feature type="domain" description="UBA" evidence="2">
    <location>
        <begin position="404"/>
        <end position="448"/>
    </location>
</feature>
<dbReference type="SMART" id="SM00213">
    <property type="entry name" value="UBQ"/>
    <property type="match status" value="1"/>
</dbReference>
<dbReference type="STRING" id="109895.A0A507DVS5"/>
<dbReference type="PROSITE" id="PS50030">
    <property type="entry name" value="UBA"/>
    <property type="match status" value="1"/>
</dbReference>
<evidence type="ECO:0000259" key="3">
    <source>
        <dbReference type="PROSITE" id="PS50053"/>
    </source>
</evidence>
<feature type="compositionally biased region" description="Polar residues" evidence="1">
    <location>
        <begin position="1"/>
        <end position="11"/>
    </location>
</feature>
<feature type="region of interest" description="Disordered" evidence="1">
    <location>
        <begin position="1"/>
        <end position="35"/>
    </location>
</feature>
<dbReference type="InterPro" id="IPR009060">
    <property type="entry name" value="UBA-like_sf"/>
</dbReference>
<proteinExistence type="predicted"/>
<dbReference type="Gene3D" id="1.10.8.10">
    <property type="entry name" value="DNA helicase RuvA subunit, C-terminal domain"/>
    <property type="match status" value="1"/>
</dbReference>
<evidence type="ECO:0000259" key="2">
    <source>
        <dbReference type="PROSITE" id="PS50030"/>
    </source>
</evidence>
<sequence>MSSSDSASPLTITFRLTPGLEGKPSTKKTSAGDVPVHVANPSSATVFELKTQLAEKLVNIEPDQLRLVYAGRIFKDDEAIVASLSLQDGNVVHATKLASNKAAEEAVAAGATVNPLPGQGGLGASSRNVFGLPDMSEMLENPMVRSMLENPEFMRTMLENDPRIARLAESNPQLRQTLNDPTFLREMLATMRNPALSQEMMRNVDRQLLNIENIPGGFNALSSMYHDIQAPLNQVRDENPSTDEANRRFAEMFGAQRRSSDEGINNDALPNPWAAPPPPQPTTPSRQQTIPTGMPPHFNMFGNPTGAQNPFSFMMPPVNNDAFSTPQFPSFPQSPSQQQQPPFDLNTIMQQIQQMQGLFAQPPPMSATPITTTRPLPTSAAATTTSTSPAAATAAPTPITNTAQHEERFAQQLSALADMGFEEKDRCIRALLAAGGNVEAAIAYMLDSP</sequence>
<evidence type="ECO:0000256" key="1">
    <source>
        <dbReference type="SAM" id="MobiDB-lite"/>
    </source>
</evidence>
<evidence type="ECO:0000313" key="5">
    <source>
        <dbReference type="Proteomes" id="UP000318582"/>
    </source>
</evidence>
<protein>
    <recommendedName>
        <fullName evidence="6">Ubiquilin</fullName>
    </recommendedName>
</protein>
<feature type="domain" description="Ubiquitin-like" evidence="3">
    <location>
        <begin position="10"/>
        <end position="93"/>
    </location>
</feature>
<dbReference type="EMBL" id="QEAQ01000112">
    <property type="protein sequence ID" value="TPX55392.1"/>
    <property type="molecule type" value="Genomic_DNA"/>
</dbReference>
<feature type="compositionally biased region" description="Pro residues" evidence="1">
    <location>
        <begin position="273"/>
        <end position="282"/>
    </location>
</feature>
<dbReference type="InterPro" id="IPR029071">
    <property type="entry name" value="Ubiquitin-like_domsf"/>
</dbReference>
<reference evidence="4 5" key="1">
    <citation type="journal article" date="2019" name="Sci. Rep.">
        <title>Comparative genomics of chytrid fungi reveal insights into the obligate biotrophic and pathogenic lifestyle of Synchytrium endobioticum.</title>
        <authorList>
            <person name="van de Vossenberg B.T.L.H."/>
            <person name="Warris S."/>
            <person name="Nguyen H.D.T."/>
            <person name="van Gent-Pelzer M.P.E."/>
            <person name="Joly D.L."/>
            <person name="van de Geest H.C."/>
            <person name="Bonants P.J.M."/>
            <person name="Smith D.S."/>
            <person name="Levesque C.A."/>
            <person name="van der Lee T.A.J."/>
        </authorList>
    </citation>
    <scope>NUCLEOTIDE SEQUENCE [LARGE SCALE GENOMIC DNA]</scope>
    <source>
        <strain evidence="4 5">CBS 809.83</strain>
    </source>
</reference>
<dbReference type="GO" id="GO:0031593">
    <property type="term" value="F:polyubiquitin modification-dependent protein binding"/>
    <property type="evidence" value="ECO:0007669"/>
    <property type="project" value="TreeGrafter"/>
</dbReference>
<feature type="region of interest" description="Disordered" evidence="1">
    <location>
        <begin position="254"/>
        <end position="288"/>
    </location>
</feature>
<dbReference type="PANTHER" id="PTHR10677:SF3">
    <property type="entry name" value="FI07626P-RELATED"/>
    <property type="match status" value="1"/>
</dbReference>
<organism evidence="4 5">
    <name type="scientific">Powellomyces hirtus</name>
    <dbReference type="NCBI Taxonomy" id="109895"/>
    <lineage>
        <taxon>Eukaryota</taxon>
        <taxon>Fungi</taxon>
        <taxon>Fungi incertae sedis</taxon>
        <taxon>Chytridiomycota</taxon>
        <taxon>Chytridiomycota incertae sedis</taxon>
        <taxon>Chytridiomycetes</taxon>
        <taxon>Spizellomycetales</taxon>
        <taxon>Powellomycetaceae</taxon>
        <taxon>Powellomyces</taxon>
    </lineage>
</organism>
<dbReference type="SMART" id="SM00165">
    <property type="entry name" value="UBA"/>
    <property type="match status" value="1"/>
</dbReference>
<evidence type="ECO:0008006" key="6">
    <source>
        <dbReference type="Google" id="ProtNLM"/>
    </source>
</evidence>
<dbReference type="FunFam" id="1.10.260.100:FF:000001">
    <property type="entry name" value="Ubiquilin 1"/>
    <property type="match status" value="1"/>
</dbReference>
<keyword evidence="5" id="KW-1185">Reference proteome</keyword>
<dbReference type="SMART" id="SM00727">
    <property type="entry name" value="STI1"/>
    <property type="match status" value="2"/>
</dbReference>
<gene>
    <name evidence="4" type="ORF">PhCBS80983_g05354</name>
</gene>
<dbReference type="SUPFAM" id="SSF46934">
    <property type="entry name" value="UBA-like"/>
    <property type="match status" value="1"/>
</dbReference>
<accession>A0A507DVS5</accession>
<dbReference type="InterPro" id="IPR019413">
    <property type="entry name" value="Dsc3_ub-like_dom"/>
</dbReference>
<evidence type="ECO:0000313" key="4">
    <source>
        <dbReference type="EMBL" id="TPX55392.1"/>
    </source>
</evidence>
<dbReference type="InterPro" id="IPR000626">
    <property type="entry name" value="Ubiquitin-like_dom"/>
</dbReference>
<comment type="caution">
    <text evidence="4">The sequence shown here is derived from an EMBL/GenBank/DDBJ whole genome shotgun (WGS) entry which is preliminary data.</text>
</comment>
<dbReference type="PANTHER" id="PTHR10677">
    <property type="entry name" value="UBIQUILIN"/>
    <property type="match status" value="1"/>
</dbReference>
<dbReference type="InterPro" id="IPR015940">
    <property type="entry name" value="UBA"/>
</dbReference>
<dbReference type="Gene3D" id="3.10.20.90">
    <property type="entry name" value="Phosphatidylinositol 3-kinase Catalytic Subunit, Chain A, domain 1"/>
    <property type="match status" value="1"/>
</dbReference>